<organism evidence="1 2">
    <name type="scientific">Sphingomonas alpina</name>
    <dbReference type="NCBI Taxonomy" id="653931"/>
    <lineage>
        <taxon>Bacteria</taxon>
        <taxon>Pseudomonadati</taxon>
        <taxon>Pseudomonadota</taxon>
        <taxon>Alphaproteobacteria</taxon>
        <taxon>Sphingomonadales</taxon>
        <taxon>Sphingomonadaceae</taxon>
        <taxon>Sphingomonas</taxon>
    </lineage>
</organism>
<evidence type="ECO:0000313" key="2">
    <source>
        <dbReference type="Proteomes" id="UP000516148"/>
    </source>
</evidence>
<dbReference type="RefSeq" id="WP_187762139.1">
    <property type="nucleotide sequence ID" value="NZ_CP061038.1"/>
</dbReference>
<protein>
    <submittedName>
        <fullName evidence="1">Uncharacterized protein</fullName>
    </submittedName>
</protein>
<proteinExistence type="predicted"/>
<gene>
    <name evidence="1" type="ORF">H3Z74_00790</name>
</gene>
<dbReference type="EMBL" id="CP061038">
    <property type="protein sequence ID" value="QNQ09830.1"/>
    <property type="molecule type" value="Genomic_DNA"/>
</dbReference>
<dbReference type="Proteomes" id="UP000516148">
    <property type="component" value="Chromosome"/>
</dbReference>
<dbReference type="AlphaFoldDB" id="A0A7H0LJH7"/>
<name>A0A7H0LJH7_9SPHN</name>
<reference evidence="1 2" key="1">
    <citation type="submission" date="2020-09" db="EMBL/GenBank/DDBJ databases">
        <title>Sphingomonas sp., a new species isolated from pork steak.</title>
        <authorList>
            <person name="Heidler von Heilborn D."/>
        </authorList>
    </citation>
    <scope>NUCLEOTIDE SEQUENCE [LARGE SCALE GENOMIC DNA]</scope>
    <source>
        <strain evidence="2">S8-3T</strain>
    </source>
</reference>
<evidence type="ECO:0000313" key="1">
    <source>
        <dbReference type="EMBL" id="QNQ09830.1"/>
    </source>
</evidence>
<sequence>MSRQSMLYALYSLGIVALFVLATRDGYSPFADGGARGIGAIGGRSGFVGPTHK</sequence>
<dbReference type="KEGG" id="spap:H3Z74_00790"/>
<keyword evidence="2" id="KW-1185">Reference proteome</keyword>
<accession>A0A7H0LJH7</accession>